<organism evidence="1 2">
    <name type="scientific">Aphanomyces euteiches</name>
    <dbReference type="NCBI Taxonomy" id="100861"/>
    <lineage>
        <taxon>Eukaryota</taxon>
        <taxon>Sar</taxon>
        <taxon>Stramenopiles</taxon>
        <taxon>Oomycota</taxon>
        <taxon>Saprolegniomycetes</taxon>
        <taxon>Saprolegniales</taxon>
        <taxon>Verrucalvaceae</taxon>
        <taxon>Aphanomyces</taxon>
    </lineage>
</organism>
<dbReference type="Proteomes" id="UP000481153">
    <property type="component" value="Unassembled WGS sequence"/>
</dbReference>
<comment type="caution">
    <text evidence="1">The sequence shown here is derived from an EMBL/GenBank/DDBJ whole genome shotgun (WGS) entry which is preliminary data.</text>
</comment>
<gene>
    <name evidence="1" type="ORF">Ae201684_018874</name>
</gene>
<dbReference type="EMBL" id="VJMJ01000362">
    <property type="protein sequence ID" value="KAF0721838.1"/>
    <property type="molecule type" value="Genomic_DNA"/>
</dbReference>
<evidence type="ECO:0000313" key="2">
    <source>
        <dbReference type="Proteomes" id="UP000481153"/>
    </source>
</evidence>
<keyword evidence="2" id="KW-1185">Reference proteome</keyword>
<accession>A0A6G0W4E7</accession>
<dbReference type="AlphaFoldDB" id="A0A6G0W4E7"/>
<evidence type="ECO:0000313" key="1">
    <source>
        <dbReference type="EMBL" id="KAF0721838.1"/>
    </source>
</evidence>
<sequence>MVEGCYDYGIQRASSSSTQSRPVDPWGLHFWQSQRRCPRLVAKLTKWDVDYPVLFMYILVPSRSLPFYLDVKCLALSKAARSFYFSSIQSK</sequence>
<proteinExistence type="predicted"/>
<reference evidence="1 2" key="1">
    <citation type="submission" date="2019-07" db="EMBL/GenBank/DDBJ databases">
        <title>Genomics analysis of Aphanomyces spp. identifies a new class of oomycete effector associated with host adaptation.</title>
        <authorList>
            <person name="Gaulin E."/>
        </authorList>
    </citation>
    <scope>NUCLEOTIDE SEQUENCE [LARGE SCALE GENOMIC DNA]</scope>
    <source>
        <strain evidence="1 2">ATCC 201684</strain>
    </source>
</reference>
<name>A0A6G0W4E7_9STRA</name>
<protein>
    <submittedName>
        <fullName evidence="1">Uncharacterized protein</fullName>
    </submittedName>
</protein>